<name>A0A011WLE7_RUMAL</name>
<dbReference type="OrthoDB" id="5192882at2"/>
<evidence type="ECO:0000313" key="2">
    <source>
        <dbReference type="Proteomes" id="UP000021369"/>
    </source>
</evidence>
<keyword evidence="2" id="KW-1185">Reference proteome</keyword>
<comment type="caution">
    <text evidence="1">The sequence shown here is derived from an EMBL/GenBank/DDBJ whole genome shotgun (WGS) entry which is preliminary data.</text>
</comment>
<dbReference type="PATRIC" id="fig|1341156.4.peg.2858"/>
<dbReference type="AlphaFoldDB" id="A0A011WLE7"/>
<gene>
    <name evidence="1" type="ORF">RASY3_16295</name>
</gene>
<proteinExistence type="predicted"/>
<protein>
    <submittedName>
        <fullName evidence="1">Uncharacterized protein</fullName>
    </submittedName>
</protein>
<sequence>MKNITDYYPSKYCADGVNCVAAGIYEYEGLYFTSISFEQEPEYGEHEDASDISQHPLEDILNKFGVYVQDYFEYDIYYGSKQCHLEFASTDIENIKALRTILGRHVYCDPEGKLVIE</sequence>
<dbReference type="RefSeq" id="WP_037289847.1">
    <property type="nucleotide sequence ID" value="NZ_JEOB01000004.1"/>
</dbReference>
<organism evidence="1 2">
    <name type="scientific">Ruminococcus albus SY3</name>
    <dbReference type="NCBI Taxonomy" id="1341156"/>
    <lineage>
        <taxon>Bacteria</taxon>
        <taxon>Bacillati</taxon>
        <taxon>Bacillota</taxon>
        <taxon>Clostridia</taxon>
        <taxon>Eubacteriales</taxon>
        <taxon>Oscillospiraceae</taxon>
        <taxon>Ruminococcus</taxon>
    </lineage>
</organism>
<dbReference type="EMBL" id="JEOB01000004">
    <property type="protein sequence ID" value="EXM37870.1"/>
    <property type="molecule type" value="Genomic_DNA"/>
</dbReference>
<evidence type="ECO:0000313" key="1">
    <source>
        <dbReference type="EMBL" id="EXM37870.1"/>
    </source>
</evidence>
<dbReference type="Proteomes" id="UP000021369">
    <property type="component" value="Unassembled WGS sequence"/>
</dbReference>
<accession>A0A011WLE7</accession>
<reference evidence="1 2" key="1">
    <citation type="submission" date="2013-06" db="EMBL/GenBank/DDBJ databases">
        <title>Rumen cellulosomics: divergent fiber-degrading strategies revealed by comparative genome-wide analysis of six Ruminococcal strains.</title>
        <authorList>
            <person name="Dassa B."/>
            <person name="Borovok I."/>
            <person name="Lamed R."/>
            <person name="Flint H."/>
            <person name="Yeoman C.J."/>
            <person name="White B."/>
            <person name="Bayer E.A."/>
        </authorList>
    </citation>
    <scope>NUCLEOTIDE SEQUENCE [LARGE SCALE GENOMIC DNA]</scope>
    <source>
        <strain evidence="1 2">SY3</strain>
    </source>
</reference>